<dbReference type="InterPro" id="IPR024524">
    <property type="entry name" value="DUF3800"/>
</dbReference>
<reference evidence="2" key="1">
    <citation type="journal article" date="2019" name="Int. J. Syst. Evol. Microbiol.">
        <title>The Global Catalogue of Microorganisms (GCM) 10K type strain sequencing project: providing services to taxonomists for standard genome sequencing and annotation.</title>
        <authorList>
            <consortium name="The Broad Institute Genomics Platform"/>
            <consortium name="The Broad Institute Genome Sequencing Center for Infectious Disease"/>
            <person name="Wu L."/>
            <person name="Ma J."/>
        </authorList>
    </citation>
    <scope>NUCLEOTIDE SEQUENCE [LARGE SCALE GENOMIC DNA]</scope>
    <source>
        <strain evidence="2">KCTC 52487</strain>
    </source>
</reference>
<dbReference type="Proteomes" id="UP001595379">
    <property type="component" value="Unassembled WGS sequence"/>
</dbReference>
<gene>
    <name evidence="1" type="ORF">ACFOOR_03590</name>
</gene>
<sequence length="249" mass="28047">MLYVDDSGSVGNPGEEFFVLGGVSVFERGIYHLIRDCDECVAEFGIGDGVDVELHGSEAYSGRGRVWGALRSRAEREEKIQLALDLLARPTPAVRLFAVAVNKEAVSPRDPIELAFEEICNRFNLFLQRNNNRKRTNERGLIVMDKSKHERPLQSLARHFRVNGATWGQFRNLAEVPLFVDSTSTRLVQLADLVAWATWRKFEHQDGRFFDKLIPRFDADGGVIHGLYHAKGNGALDCYCPACHSRATR</sequence>
<evidence type="ECO:0000313" key="1">
    <source>
        <dbReference type="EMBL" id="MFC2925182.1"/>
    </source>
</evidence>
<accession>A0ABV6ZUR7</accession>
<evidence type="ECO:0000313" key="2">
    <source>
        <dbReference type="Proteomes" id="UP001595379"/>
    </source>
</evidence>
<dbReference type="RefSeq" id="WP_343164059.1">
    <property type="nucleotide sequence ID" value="NZ_JBHRSV010000001.1"/>
</dbReference>
<organism evidence="1 2">
    <name type="scientific">Hyphobacterium vulgare</name>
    <dbReference type="NCBI Taxonomy" id="1736751"/>
    <lineage>
        <taxon>Bacteria</taxon>
        <taxon>Pseudomonadati</taxon>
        <taxon>Pseudomonadota</taxon>
        <taxon>Alphaproteobacteria</taxon>
        <taxon>Maricaulales</taxon>
        <taxon>Maricaulaceae</taxon>
        <taxon>Hyphobacterium</taxon>
    </lineage>
</organism>
<dbReference type="Pfam" id="PF12686">
    <property type="entry name" value="DUF3800"/>
    <property type="match status" value="1"/>
</dbReference>
<dbReference type="EMBL" id="JBHRSV010000001">
    <property type="protein sequence ID" value="MFC2925182.1"/>
    <property type="molecule type" value="Genomic_DNA"/>
</dbReference>
<proteinExistence type="predicted"/>
<name>A0ABV6ZUR7_9PROT</name>
<keyword evidence="2" id="KW-1185">Reference proteome</keyword>
<comment type="caution">
    <text evidence="1">The sequence shown here is derived from an EMBL/GenBank/DDBJ whole genome shotgun (WGS) entry which is preliminary data.</text>
</comment>
<protein>
    <submittedName>
        <fullName evidence="1">DUF3800 domain-containing protein</fullName>
    </submittedName>
</protein>